<dbReference type="PANTHER" id="PTHR42798:SF7">
    <property type="entry name" value="ALPHA-D-RIBOSE 1-METHYLPHOSPHONATE 5-TRIPHOSPHATE SYNTHASE SUBUNIT PHNL"/>
    <property type="match status" value="1"/>
</dbReference>
<dbReference type="GO" id="GO:0016887">
    <property type="term" value="F:ATP hydrolysis activity"/>
    <property type="evidence" value="ECO:0007669"/>
    <property type="project" value="InterPro"/>
</dbReference>
<evidence type="ECO:0000259" key="2">
    <source>
        <dbReference type="Pfam" id="PF00005"/>
    </source>
</evidence>
<dbReference type="GO" id="GO:0005524">
    <property type="term" value="F:ATP binding"/>
    <property type="evidence" value="ECO:0007669"/>
    <property type="project" value="InterPro"/>
</dbReference>
<dbReference type="EMBL" id="LAZR01010766">
    <property type="protein sequence ID" value="KKM65200.1"/>
    <property type="molecule type" value="Genomic_DNA"/>
</dbReference>
<feature type="non-terminal residue" evidence="3">
    <location>
        <position position="72"/>
    </location>
</feature>
<reference evidence="3" key="1">
    <citation type="journal article" date="2015" name="Nature">
        <title>Complex archaea that bridge the gap between prokaryotes and eukaryotes.</title>
        <authorList>
            <person name="Spang A."/>
            <person name="Saw J.H."/>
            <person name="Jorgensen S.L."/>
            <person name="Zaremba-Niedzwiedzka K."/>
            <person name="Martijn J."/>
            <person name="Lind A.E."/>
            <person name="van Eijk R."/>
            <person name="Schleper C."/>
            <person name="Guy L."/>
            <person name="Ettema T.J."/>
        </authorList>
    </citation>
    <scope>NUCLEOTIDE SEQUENCE</scope>
</reference>
<feature type="domain" description="ABC transporter" evidence="2">
    <location>
        <begin position="33"/>
        <end position="72"/>
    </location>
</feature>
<sequence>MDDKKIKKNKTFFLECEDIVKIYSSGPVSITALRGINFRFESGKIYVIFGPSGSGKTTLLSIIGGLLLPSSG</sequence>
<dbReference type="SUPFAM" id="SSF52540">
    <property type="entry name" value="P-loop containing nucleoside triphosphate hydrolases"/>
    <property type="match status" value="1"/>
</dbReference>
<comment type="similarity">
    <text evidence="1">Belongs to the ABC transporter superfamily.</text>
</comment>
<protein>
    <recommendedName>
        <fullName evidence="2">ABC transporter domain-containing protein</fullName>
    </recommendedName>
</protein>
<dbReference type="AlphaFoldDB" id="A0A0F9LLJ7"/>
<gene>
    <name evidence="3" type="ORF">LCGC14_1493670</name>
</gene>
<evidence type="ECO:0000256" key="1">
    <source>
        <dbReference type="ARBA" id="ARBA00005417"/>
    </source>
</evidence>
<dbReference type="InterPro" id="IPR027417">
    <property type="entry name" value="P-loop_NTPase"/>
</dbReference>
<dbReference type="PANTHER" id="PTHR42798">
    <property type="entry name" value="LIPOPROTEIN-RELEASING SYSTEM ATP-BINDING PROTEIN LOLD"/>
    <property type="match status" value="1"/>
</dbReference>
<comment type="caution">
    <text evidence="3">The sequence shown here is derived from an EMBL/GenBank/DDBJ whole genome shotgun (WGS) entry which is preliminary data.</text>
</comment>
<evidence type="ECO:0000313" key="3">
    <source>
        <dbReference type="EMBL" id="KKM65200.1"/>
    </source>
</evidence>
<dbReference type="InterPro" id="IPR003439">
    <property type="entry name" value="ABC_transporter-like_ATP-bd"/>
</dbReference>
<dbReference type="Gene3D" id="3.40.50.300">
    <property type="entry name" value="P-loop containing nucleotide triphosphate hydrolases"/>
    <property type="match status" value="1"/>
</dbReference>
<organism evidence="3">
    <name type="scientific">marine sediment metagenome</name>
    <dbReference type="NCBI Taxonomy" id="412755"/>
    <lineage>
        <taxon>unclassified sequences</taxon>
        <taxon>metagenomes</taxon>
        <taxon>ecological metagenomes</taxon>
    </lineage>
</organism>
<dbReference type="Pfam" id="PF00005">
    <property type="entry name" value="ABC_tran"/>
    <property type="match status" value="1"/>
</dbReference>
<accession>A0A0F9LLJ7</accession>
<name>A0A0F9LLJ7_9ZZZZ</name>
<proteinExistence type="inferred from homology"/>